<reference evidence="12 13" key="1">
    <citation type="submission" date="2017-11" db="EMBL/GenBank/DDBJ databases">
        <title>Evolution of Phototrophy in the Chloroflexi Phylum Driven by Horizontal Gene Transfer.</title>
        <authorList>
            <person name="Ward L.M."/>
            <person name="Hemp J."/>
            <person name="Shih P.M."/>
            <person name="Mcglynn S.E."/>
            <person name="Fischer W."/>
        </authorList>
    </citation>
    <scope>NUCLEOTIDE SEQUENCE [LARGE SCALE GENOMIC DNA]</scope>
    <source>
        <strain evidence="12">JP3_13</strain>
    </source>
</reference>
<feature type="transmembrane region" description="Helical" evidence="10">
    <location>
        <begin position="313"/>
        <end position="333"/>
    </location>
</feature>
<evidence type="ECO:0000259" key="11">
    <source>
        <dbReference type="PROSITE" id="PS50011"/>
    </source>
</evidence>
<dbReference type="EMBL" id="PGTM01000302">
    <property type="protein sequence ID" value="PJF34681.1"/>
    <property type="molecule type" value="Genomic_DNA"/>
</dbReference>
<comment type="catalytic activity">
    <reaction evidence="7">
        <text>L-threonyl-[protein] + ATP = O-phospho-L-threonyl-[protein] + ADP + H(+)</text>
        <dbReference type="Rhea" id="RHEA:46608"/>
        <dbReference type="Rhea" id="RHEA-COMP:11060"/>
        <dbReference type="Rhea" id="RHEA-COMP:11605"/>
        <dbReference type="ChEBI" id="CHEBI:15378"/>
        <dbReference type="ChEBI" id="CHEBI:30013"/>
        <dbReference type="ChEBI" id="CHEBI:30616"/>
        <dbReference type="ChEBI" id="CHEBI:61977"/>
        <dbReference type="ChEBI" id="CHEBI:456216"/>
        <dbReference type="EC" id="2.7.11.1"/>
    </reaction>
</comment>
<dbReference type="PROSITE" id="PS00108">
    <property type="entry name" value="PROTEIN_KINASE_ST"/>
    <property type="match status" value="1"/>
</dbReference>
<evidence type="ECO:0000313" key="13">
    <source>
        <dbReference type="Proteomes" id="UP000229681"/>
    </source>
</evidence>
<dbReference type="Gene3D" id="1.10.510.10">
    <property type="entry name" value="Transferase(Phosphotransferase) domain 1"/>
    <property type="match status" value="1"/>
</dbReference>
<evidence type="ECO:0000256" key="7">
    <source>
        <dbReference type="ARBA" id="ARBA00047899"/>
    </source>
</evidence>
<dbReference type="CDD" id="cd14014">
    <property type="entry name" value="STKc_PknB_like"/>
    <property type="match status" value="1"/>
</dbReference>
<evidence type="ECO:0000313" key="12">
    <source>
        <dbReference type="EMBL" id="PJF34681.1"/>
    </source>
</evidence>
<comment type="catalytic activity">
    <reaction evidence="8">
        <text>L-seryl-[protein] + ATP = O-phospho-L-seryl-[protein] + ADP + H(+)</text>
        <dbReference type="Rhea" id="RHEA:17989"/>
        <dbReference type="Rhea" id="RHEA-COMP:9863"/>
        <dbReference type="Rhea" id="RHEA-COMP:11604"/>
        <dbReference type="ChEBI" id="CHEBI:15378"/>
        <dbReference type="ChEBI" id="CHEBI:29999"/>
        <dbReference type="ChEBI" id="CHEBI:30616"/>
        <dbReference type="ChEBI" id="CHEBI:83421"/>
        <dbReference type="ChEBI" id="CHEBI:456216"/>
        <dbReference type="EC" id="2.7.11.1"/>
    </reaction>
</comment>
<evidence type="ECO:0000256" key="2">
    <source>
        <dbReference type="ARBA" id="ARBA00022527"/>
    </source>
</evidence>
<evidence type="ECO:0000256" key="1">
    <source>
        <dbReference type="ARBA" id="ARBA00012513"/>
    </source>
</evidence>
<dbReference type="Gene3D" id="3.30.200.20">
    <property type="entry name" value="Phosphorylase Kinase, domain 1"/>
    <property type="match status" value="1"/>
</dbReference>
<dbReference type="SUPFAM" id="SSF56112">
    <property type="entry name" value="Protein kinase-like (PK-like)"/>
    <property type="match status" value="1"/>
</dbReference>
<evidence type="ECO:0000256" key="10">
    <source>
        <dbReference type="SAM" id="Phobius"/>
    </source>
</evidence>
<evidence type="ECO:0000256" key="8">
    <source>
        <dbReference type="ARBA" id="ARBA00048679"/>
    </source>
</evidence>
<keyword evidence="5" id="KW-0418">Kinase</keyword>
<keyword evidence="3" id="KW-0808">Transferase</keyword>
<accession>A0A2M8PAV8</accession>
<keyword evidence="10" id="KW-1133">Transmembrane helix</keyword>
<keyword evidence="10" id="KW-0472">Membrane</keyword>
<dbReference type="FunFam" id="1.10.510.10:FF:000021">
    <property type="entry name" value="Serine/threonine protein kinase"/>
    <property type="match status" value="1"/>
</dbReference>
<evidence type="ECO:0000256" key="3">
    <source>
        <dbReference type="ARBA" id="ARBA00022679"/>
    </source>
</evidence>
<dbReference type="InterPro" id="IPR000719">
    <property type="entry name" value="Prot_kinase_dom"/>
</dbReference>
<dbReference type="Pfam" id="PF00069">
    <property type="entry name" value="Pkinase"/>
    <property type="match status" value="1"/>
</dbReference>
<dbReference type="PANTHER" id="PTHR43289">
    <property type="entry name" value="MITOGEN-ACTIVATED PROTEIN KINASE KINASE KINASE 20-RELATED"/>
    <property type="match status" value="1"/>
</dbReference>
<feature type="non-terminal residue" evidence="12">
    <location>
        <position position="400"/>
    </location>
</feature>
<dbReference type="FunFam" id="3.30.200.20:FF:000035">
    <property type="entry name" value="Serine/threonine protein kinase Stk1"/>
    <property type="match status" value="1"/>
</dbReference>
<sequence>MTSLIGQSLGQYQITALLGRGGMAAVYRAHQASMNRDVAVKVIKPELSESEEFKARFNREAQVIARLSHPHILKVFDYGQQADLVYLVMELLSGGSLADLIRQSGRLSPERTLRILEQIGAALDYAHSEGIVHRDLKPQNVLLDTLGNAFLTDFGIAKIVGGQSMTMSGQMMGTPAYMSPEQWRSEPPTPATDIYALGIMLYEMLSGETPFKADTPFAMMNAHIYKPPPIIRELRSDLPYALDAVLQKALAKAPEQRFQKASQLVDAFRDVLQGRPVPLVSATPTSQALPRQRGAQPDETFVARSKSASANRLILIGGTLLLVLFLVSLVLLLSDSPEQPAALAQATETATQAALSATPTDLPAAPTLGIIFQTPLLTPLTQVAQAPSATLTETPTPSST</sequence>
<evidence type="ECO:0000256" key="9">
    <source>
        <dbReference type="PROSITE-ProRule" id="PRU10141"/>
    </source>
</evidence>
<dbReference type="PROSITE" id="PS50011">
    <property type="entry name" value="PROTEIN_KINASE_DOM"/>
    <property type="match status" value="1"/>
</dbReference>
<dbReference type="SMART" id="SM00220">
    <property type="entry name" value="S_TKc"/>
    <property type="match status" value="1"/>
</dbReference>
<dbReference type="InterPro" id="IPR011009">
    <property type="entry name" value="Kinase-like_dom_sf"/>
</dbReference>
<keyword evidence="4 9" id="KW-0547">Nucleotide-binding</keyword>
<comment type="caution">
    <text evidence="12">The sequence shown here is derived from an EMBL/GenBank/DDBJ whole genome shotgun (WGS) entry which is preliminary data.</text>
</comment>
<evidence type="ECO:0000256" key="6">
    <source>
        <dbReference type="ARBA" id="ARBA00022840"/>
    </source>
</evidence>
<dbReference type="Proteomes" id="UP000229681">
    <property type="component" value="Unassembled WGS sequence"/>
</dbReference>
<proteinExistence type="predicted"/>
<dbReference type="GO" id="GO:0004674">
    <property type="term" value="F:protein serine/threonine kinase activity"/>
    <property type="evidence" value="ECO:0007669"/>
    <property type="project" value="UniProtKB-KW"/>
</dbReference>
<keyword evidence="2" id="KW-0723">Serine/threonine-protein kinase</keyword>
<dbReference type="AlphaFoldDB" id="A0A2M8PAV8"/>
<dbReference type="PANTHER" id="PTHR43289:SF6">
    <property type="entry name" value="SERINE_THREONINE-PROTEIN KINASE NEKL-3"/>
    <property type="match status" value="1"/>
</dbReference>
<evidence type="ECO:0000256" key="4">
    <source>
        <dbReference type="ARBA" id="ARBA00022741"/>
    </source>
</evidence>
<protein>
    <recommendedName>
        <fullName evidence="1">non-specific serine/threonine protein kinase</fullName>
        <ecNumber evidence="1">2.7.11.1</ecNumber>
    </recommendedName>
</protein>
<feature type="domain" description="Protein kinase" evidence="11">
    <location>
        <begin position="12"/>
        <end position="269"/>
    </location>
</feature>
<dbReference type="InterPro" id="IPR017441">
    <property type="entry name" value="Protein_kinase_ATP_BS"/>
</dbReference>
<gene>
    <name evidence="12" type="ORF">CUN49_14430</name>
</gene>
<dbReference type="EC" id="2.7.11.1" evidence="1"/>
<keyword evidence="6 9" id="KW-0067">ATP-binding</keyword>
<feature type="binding site" evidence="9">
    <location>
        <position position="41"/>
    </location>
    <ligand>
        <name>ATP</name>
        <dbReference type="ChEBI" id="CHEBI:30616"/>
    </ligand>
</feature>
<evidence type="ECO:0000256" key="5">
    <source>
        <dbReference type="ARBA" id="ARBA00022777"/>
    </source>
</evidence>
<dbReference type="InterPro" id="IPR008271">
    <property type="entry name" value="Ser/Thr_kinase_AS"/>
</dbReference>
<keyword evidence="10" id="KW-0812">Transmembrane</keyword>
<name>A0A2M8PAV8_9CHLR</name>
<dbReference type="GO" id="GO:0005524">
    <property type="term" value="F:ATP binding"/>
    <property type="evidence" value="ECO:0007669"/>
    <property type="project" value="UniProtKB-UniRule"/>
</dbReference>
<organism evidence="12 13">
    <name type="scientific">Candidatus Thermofonsia Clade 1 bacterium</name>
    <dbReference type="NCBI Taxonomy" id="2364210"/>
    <lineage>
        <taxon>Bacteria</taxon>
        <taxon>Bacillati</taxon>
        <taxon>Chloroflexota</taxon>
        <taxon>Candidatus Thermofontia</taxon>
        <taxon>Candidatus Thermofonsia Clade 1</taxon>
    </lineage>
</organism>
<dbReference type="PROSITE" id="PS00107">
    <property type="entry name" value="PROTEIN_KINASE_ATP"/>
    <property type="match status" value="1"/>
</dbReference>